<feature type="chain" id="PRO_5036147978" evidence="3">
    <location>
        <begin position="20"/>
        <end position="379"/>
    </location>
</feature>
<accession>A0A5N5SIU3</accession>
<dbReference type="EMBL" id="SEYY01024604">
    <property type="protein sequence ID" value="KAB7494011.1"/>
    <property type="molecule type" value="Genomic_DNA"/>
</dbReference>
<dbReference type="Proteomes" id="UP000326759">
    <property type="component" value="Unassembled WGS sequence"/>
</dbReference>
<feature type="compositionally biased region" description="Basic and acidic residues" evidence="1">
    <location>
        <begin position="217"/>
        <end position="234"/>
    </location>
</feature>
<feature type="compositionally biased region" description="Polar residues" evidence="1">
    <location>
        <begin position="197"/>
        <end position="216"/>
    </location>
</feature>
<evidence type="ECO:0000313" key="5">
    <source>
        <dbReference type="EMBL" id="KAB7495007.1"/>
    </source>
</evidence>
<sequence>MLYSKALLFLFIFISICNGLPTSKNDSMINKEVKNSSEQDIKIKEKIEDTVNVKPPQINNPNLKVLNYTETKITTQPEEKSKSNQNDKTSSETVANSSDKDSQRTSLRSQNGSLVILGPSLKKSQDDETKTEKLPETIESSNKEKDKVEVSVTDNQETEKEKPRIKETVKESEENLKNDNNPKLSDDINQVEKEKQTNGNQSPAEIVTSEKQSTSKLNDKEVSKNDDVTKEMSKNEGVASEPLYNSDINLSEEKDKVKEETYDEYDDNNFQVNAKNNQEKENPSLNNPSGYIPNKNLGMIDDANSHFFAYLVTLMVLVVLFYLLFHNKQRIIALMIEGRGSRPSRRGSARAKYHKLDNNLEEAMGSMRSGGNANLNNIY</sequence>
<feature type="region of interest" description="Disordered" evidence="1">
    <location>
        <begin position="74"/>
        <end position="251"/>
    </location>
</feature>
<feature type="compositionally biased region" description="Basic and acidic residues" evidence="1">
    <location>
        <begin position="184"/>
        <end position="196"/>
    </location>
</feature>
<keyword evidence="2" id="KW-0812">Transmembrane</keyword>
<feature type="compositionally biased region" description="Basic and acidic residues" evidence="1">
    <location>
        <begin position="123"/>
        <end position="149"/>
    </location>
</feature>
<feature type="compositionally biased region" description="Basic and acidic residues" evidence="1">
    <location>
        <begin position="157"/>
        <end position="177"/>
    </location>
</feature>
<gene>
    <name evidence="4" type="primary">Ttgn1_0</name>
    <name evidence="5" type="synonym">Ttgn1_1</name>
    <name evidence="5" type="ORF">Anas_05193</name>
    <name evidence="4" type="ORF">Anas_13743</name>
</gene>
<protein>
    <submittedName>
        <fullName evidence="4">Trans-Golgi network integral membrane protein TGN38</fullName>
    </submittedName>
</protein>
<comment type="caution">
    <text evidence="4">The sequence shown here is derived from an EMBL/GenBank/DDBJ whole genome shotgun (WGS) entry which is preliminary data.</text>
</comment>
<dbReference type="OrthoDB" id="5846619at2759"/>
<keyword evidence="6" id="KW-1185">Reference proteome</keyword>
<dbReference type="Pfam" id="PF17818">
    <property type="entry name" value="KCT2"/>
    <property type="match status" value="1"/>
</dbReference>
<keyword evidence="3" id="KW-0732">Signal</keyword>
<dbReference type="AlphaFoldDB" id="A0A5N5SIU3"/>
<keyword evidence="2" id="KW-0472">Membrane</keyword>
<dbReference type="PANTHER" id="PTHR16502">
    <property type="entry name" value="KERATINOCYTE-ASSOCIATED TRANSMEMBRANE PROTEIN 2"/>
    <property type="match status" value="1"/>
</dbReference>
<name>A0A5N5SIU3_9CRUS</name>
<dbReference type="PANTHER" id="PTHR16502:SF0">
    <property type="entry name" value="KERATINOCYTE-ASSOCIATED TRANSMEMBRANE PROTEIN 2"/>
    <property type="match status" value="1"/>
</dbReference>
<dbReference type="InterPro" id="IPR037645">
    <property type="entry name" value="KCT2"/>
</dbReference>
<evidence type="ECO:0000256" key="3">
    <source>
        <dbReference type="SAM" id="SignalP"/>
    </source>
</evidence>
<feature type="transmembrane region" description="Helical" evidence="2">
    <location>
        <begin position="307"/>
        <end position="325"/>
    </location>
</feature>
<evidence type="ECO:0000313" key="4">
    <source>
        <dbReference type="EMBL" id="KAB7494011.1"/>
    </source>
</evidence>
<feature type="compositionally biased region" description="Polar residues" evidence="1">
    <location>
        <begin position="104"/>
        <end position="113"/>
    </location>
</feature>
<feature type="compositionally biased region" description="Polar residues" evidence="1">
    <location>
        <begin position="83"/>
        <end position="97"/>
    </location>
</feature>
<keyword evidence="2" id="KW-1133">Transmembrane helix</keyword>
<evidence type="ECO:0000256" key="1">
    <source>
        <dbReference type="SAM" id="MobiDB-lite"/>
    </source>
</evidence>
<dbReference type="EMBL" id="SEYY01023228">
    <property type="protein sequence ID" value="KAB7495007.1"/>
    <property type="molecule type" value="Genomic_DNA"/>
</dbReference>
<evidence type="ECO:0000313" key="6">
    <source>
        <dbReference type="Proteomes" id="UP000326759"/>
    </source>
</evidence>
<evidence type="ECO:0000256" key="2">
    <source>
        <dbReference type="SAM" id="Phobius"/>
    </source>
</evidence>
<reference evidence="4 6" key="1">
    <citation type="journal article" date="2019" name="PLoS Biol.">
        <title>Sex chromosomes control vertical transmission of feminizing Wolbachia symbionts in an isopod.</title>
        <authorList>
            <person name="Becking T."/>
            <person name="Chebbi M.A."/>
            <person name="Giraud I."/>
            <person name="Moumen B."/>
            <person name="Laverre T."/>
            <person name="Caubet Y."/>
            <person name="Peccoud J."/>
            <person name="Gilbert C."/>
            <person name="Cordaux R."/>
        </authorList>
    </citation>
    <scope>NUCLEOTIDE SEQUENCE [LARGE SCALE GENOMIC DNA]</scope>
    <source>
        <strain evidence="4">ANa2</strain>
        <tissue evidence="4">Whole body excluding digestive tract and cuticle</tissue>
    </source>
</reference>
<organism evidence="4 6">
    <name type="scientific">Armadillidium nasatum</name>
    <dbReference type="NCBI Taxonomy" id="96803"/>
    <lineage>
        <taxon>Eukaryota</taxon>
        <taxon>Metazoa</taxon>
        <taxon>Ecdysozoa</taxon>
        <taxon>Arthropoda</taxon>
        <taxon>Crustacea</taxon>
        <taxon>Multicrustacea</taxon>
        <taxon>Malacostraca</taxon>
        <taxon>Eumalacostraca</taxon>
        <taxon>Peracarida</taxon>
        <taxon>Isopoda</taxon>
        <taxon>Oniscidea</taxon>
        <taxon>Crinocheta</taxon>
        <taxon>Armadillidiidae</taxon>
        <taxon>Armadillidium</taxon>
    </lineage>
</organism>
<feature type="signal peptide" evidence="3">
    <location>
        <begin position="1"/>
        <end position="19"/>
    </location>
</feature>
<proteinExistence type="predicted"/>